<evidence type="ECO:0000313" key="1">
    <source>
        <dbReference type="EMBL" id="KAK1260508.1"/>
    </source>
</evidence>
<dbReference type="GO" id="GO:0009909">
    <property type="term" value="P:regulation of flower development"/>
    <property type="evidence" value="ECO:0007669"/>
    <property type="project" value="InterPro"/>
</dbReference>
<protein>
    <recommendedName>
        <fullName evidence="3">CCT domain-containing protein</fullName>
    </recommendedName>
</protein>
<dbReference type="Proteomes" id="UP001179952">
    <property type="component" value="Unassembled WGS sequence"/>
</dbReference>
<organism evidence="1 2">
    <name type="scientific">Acorus gramineus</name>
    <name type="common">Dwarf sweet flag</name>
    <dbReference type="NCBI Taxonomy" id="55184"/>
    <lineage>
        <taxon>Eukaryota</taxon>
        <taxon>Viridiplantae</taxon>
        <taxon>Streptophyta</taxon>
        <taxon>Embryophyta</taxon>
        <taxon>Tracheophyta</taxon>
        <taxon>Spermatophyta</taxon>
        <taxon>Magnoliopsida</taxon>
        <taxon>Liliopsida</taxon>
        <taxon>Acoraceae</taxon>
        <taxon>Acorus</taxon>
    </lineage>
</organism>
<comment type="caution">
    <text evidence="1">The sequence shown here is derived from an EMBL/GenBank/DDBJ whole genome shotgun (WGS) entry which is preliminary data.</text>
</comment>
<keyword evidence="2" id="KW-1185">Reference proteome</keyword>
<dbReference type="PANTHER" id="PTHR31319:SF110">
    <property type="entry name" value="CCT MOTIF FAMILY PROTEIN"/>
    <property type="match status" value="1"/>
</dbReference>
<gene>
    <name evidence="1" type="ORF">QJS04_geneDACA002305</name>
</gene>
<sequence length="218" mass="23959">MYHILTFPSQGALSSPISDPILEFYDDADLFPMTSNLSSDVFASDASKFDSAALSVLLDPPQPEPDYRFLIDPPQPFDLPLMSTAEFCDPALSCSFFNPGGIGVVGASDYVAVPEMVGFQADNCGGLYGMDSMQGVFSTTEMQEALSEKQMRGFGSPSVVTVNSSVGSLDDATFKVERLSVEEKKERINRYLKKRNERNFRKKIKVGIPFSFLIFPVS</sequence>
<reference evidence="1" key="1">
    <citation type="journal article" date="2023" name="Nat. Commun.">
        <title>Diploid and tetraploid genomes of Acorus and the evolution of monocots.</title>
        <authorList>
            <person name="Ma L."/>
            <person name="Liu K.W."/>
            <person name="Li Z."/>
            <person name="Hsiao Y.Y."/>
            <person name="Qi Y."/>
            <person name="Fu T."/>
            <person name="Tang G.D."/>
            <person name="Zhang D."/>
            <person name="Sun W.H."/>
            <person name="Liu D.K."/>
            <person name="Li Y."/>
            <person name="Chen G.Z."/>
            <person name="Liu X.D."/>
            <person name="Liao X.Y."/>
            <person name="Jiang Y.T."/>
            <person name="Yu X."/>
            <person name="Hao Y."/>
            <person name="Huang J."/>
            <person name="Zhao X.W."/>
            <person name="Ke S."/>
            <person name="Chen Y.Y."/>
            <person name="Wu W.L."/>
            <person name="Hsu J.L."/>
            <person name="Lin Y.F."/>
            <person name="Huang M.D."/>
            <person name="Li C.Y."/>
            <person name="Huang L."/>
            <person name="Wang Z.W."/>
            <person name="Zhao X."/>
            <person name="Zhong W.Y."/>
            <person name="Peng D.H."/>
            <person name="Ahmad S."/>
            <person name="Lan S."/>
            <person name="Zhang J.S."/>
            <person name="Tsai W.C."/>
            <person name="Van de Peer Y."/>
            <person name="Liu Z.J."/>
        </authorList>
    </citation>
    <scope>NUCLEOTIDE SEQUENCE</scope>
    <source>
        <strain evidence="1">SCP</strain>
    </source>
</reference>
<name>A0AAV9A8L5_ACOGR</name>
<dbReference type="GO" id="GO:0003700">
    <property type="term" value="F:DNA-binding transcription factor activity"/>
    <property type="evidence" value="ECO:0007669"/>
    <property type="project" value="TreeGrafter"/>
</dbReference>
<dbReference type="AlphaFoldDB" id="A0AAV9A8L5"/>
<evidence type="ECO:0000313" key="2">
    <source>
        <dbReference type="Proteomes" id="UP001179952"/>
    </source>
</evidence>
<dbReference type="EMBL" id="JAUJYN010000011">
    <property type="protein sequence ID" value="KAK1260508.1"/>
    <property type="molecule type" value="Genomic_DNA"/>
</dbReference>
<dbReference type="PANTHER" id="PTHR31319">
    <property type="entry name" value="ZINC FINGER PROTEIN CONSTANS-LIKE 4"/>
    <property type="match status" value="1"/>
</dbReference>
<proteinExistence type="predicted"/>
<accession>A0AAV9A8L5</accession>
<reference evidence="1" key="2">
    <citation type="submission" date="2023-06" db="EMBL/GenBank/DDBJ databases">
        <authorList>
            <person name="Ma L."/>
            <person name="Liu K.-W."/>
            <person name="Li Z."/>
            <person name="Hsiao Y.-Y."/>
            <person name="Qi Y."/>
            <person name="Fu T."/>
            <person name="Tang G."/>
            <person name="Zhang D."/>
            <person name="Sun W.-H."/>
            <person name="Liu D.-K."/>
            <person name="Li Y."/>
            <person name="Chen G.-Z."/>
            <person name="Liu X.-D."/>
            <person name="Liao X.-Y."/>
            <person name="Jiang Y.-T."/>
            <person name="Yu X."/>
            <person name="Hao Y."/>
            <person name="Huang J."/>
            <person name="Zhao X.-W."/>
            <person name="Ke S."/>
            <person name="Chen Y.-Y."/>
            <person name="Wu W.-L."/>
            <person name="Hsu J.-L."/>
            <person name="Lin Y.-F."/>
            <person name="Huang M.-D."/>
            <person name="Li C.-Y."/>
            <person name="Huang L."/>
            <person name="Wang Z.-W."/>
            <person name="Zhao X."/>
            <person name="Zhong W.-Y."/>
            <person name="Peng D.-H."/>
            <person name="Ahmad S."/>
            <person name="Lan S."/>
            <person name="Zhang J.-S."/>
            <person name="Tsai W.-C."/>
            <person name="Van De Peer Y."/>
            <person name="Liu Z.-J."/>
        </authorList>
    </citation>
    <scope>NUCLEOTIDE SEQUENCE</scope>
    <source>
        <strain evidence="1">SCP</strain>
        <tissue evidence="1">Leaves</tissue>
    </source>
</reference>
<evidence type="ECO:0008006" key="3">
    <source>
        <dbReference type="Google" id="ProtNLM"/>
    </source>
</evidence>
<dbReference type="GO" id="GO:0005634">
    <property type="term" value="C:nucleus"/>
    <property type="evidence" value="ECO:0007669"/>
    <property type="project" value="TreeGrafter"/>
</dbReference>
<dbReference type="InterPro" id="IPR045281">
    <property type="entry name" value="CONSTANS-like"/>
</dbReference>